<evidence type="ECO:0000256" key="1">
    <source>
        <dbReference type="SAM" id="SignalP"/>
    </source>
</evidence>
<dbReference type="AlphaFoldDB" id="A0AAD5QPP6"/>
<proteinExistence type="predicted"/>
<keyword evidence="1" id="KW-0732">Signal</keyword>
<sequence>MAKLPNVLNMISLLATISTVFGCGVMPAGQVKMNMPSCLIVDDRVTGICTTTMEKMCSMTSDAHVKITAIDGTHLTISGTLSTRNIIMANWSRMMWQDIMNRAVRTLASGPFGSHFFSASGTVVGKLNLNFDVTMRNSFHFGLNMGRESLTRRARLPKQASMTLAYQPRVVLKILLQIKWLAMRQRLPPSFAITFMSKVEAAVLSRDPLLWCQFIDDCFTIYSTQEEMGHV</sequence>
<dbReference type="Proteomes" id="UP001196413">
    <property type="component" value="Unassembled WGS sequence"/>
</dbReference>
<reference evidence="2" key="1">
    <citation type="submission" date="2021-06" db="EMBL/GenBank/DDBJ databases">
        <title>Parelaphostrongylus tenuis whole genome reference sequence.</title>
        <authorList>
            <person name="Garwood T.J."/>
            <person name="Larsen P.A."/>
            <person name="Fountain-Jones N.M."/>
            <person name="Garbe J.R."/>
            <person name="Macchietto M.G."/>
            <person name="Kania S.A."/>
            <person name="Gerhold R.W."/>
            <person name="Richards J.E."/>
            <person name="Wolf T.M."/>
        </authorList>
    </citation>
    <scope>NUCLEOTIDE SEQUENCE</scope>
    <source>
        <strain evidence="2">MNPRO001-30</strain>
        <tissue evidence="2">Meninges</tissue>
    </source>
</reference>
<gene>
    <name evidence="2" type="ORF">KIN20_015185</name>
</gene>
<dbReference type="EMBL" id="JAHQIW010003046">
    <property type="protein sequence ID" value="KAJ1357129.1"/>
    <property type="molecule type" value="Genomic_DNA"/>
</dbReference>
<evidence type="ECO:0000313" key="3">
    <source>
        <dbReference type="Proteomes" id="UP001196413"/>
    </source>
</evidence>
<dbReference type="PROSITE" id="PS51257">
    <property type="entry name" value="PROKAR_LIPOPROTEIN"/>
    <property type="match status" value="1"/>
</dbReference>
<accession>A0AAD5QPP6</accession>
<evidence type="ECO:0000313" key="2">
    <source>
        <dbReference type="EMBL" id="KAJ1357129.1"/>
    </source>
</evidence>
<feature type="signal peptide" evidence="1">
    <location>
        <begin position="1"/>
        <end position="22"/>
    </location>
</feature>
<comment type="caution">
    <text evidence="2">The sequence shown here is derived from an EMBL/GenBank/DDBJ whole genome shotgun (WGS) entry which is preliminary data.</text>
</comment>
<name>A0AAD5QPP6_PARTN</name>
<organism evidence="2 3">
    <name type="scientific">Parelaphostrongylus tenuis</name>
    <name type="common">Meningeal worm</name>
    <dbReference type="NCBI Taxonomy" id="148309"/>
    <lineage>
        <taxon>Eukaryota</taxon>
        <taxon>Metazoa</taxon>
        <taxon>Ecdysozoa</taxon>
        <taxon>Nematoda</taxon>
        <taxon>Chromadorea</taxon>
        <taxon>Rhabditida</taxon>
        <taxon>Rhabditina</taxon>
        <taxon>Rhabditomorpha</taxon>
        <taxon>Strongyloidea</taxon>
        <taxon>Metastrongylidae</taxon>
        <taxon>Parelaphostrongylus</taxon>
    </lineage>
</organism>
<protein>
    <submittedName>
        <fullName evidence="2">Uncharacterized protein</fullName>
    </submittedName>
</protein>
<keyword evidence="3" id="KW-1185">Reference proteome</keyword>
<feature type="chain" id="PRO_5041953212" evidence="1">
    <location>
        <begin position="23"/>
        <end position="231"/>
    </location>
</feature>